<protein>
    <submittedName>
        <fullName evidence="6">Zn(2)-Cys(6) binuclear cluster domain-containing protein</fullName>
    </submittedName>
</protein>
<dbReference type="STRING" id="2163413.A0A4P6XWT4"/>
<feature type="region of interest" description="Disordered" evidence="4">
    <location>
        <begin position="812"/>
        <end position="834"/>
    </location>
</feature>
<dbReference type="GO" id="GO:0005634">
    <property type="term" value="C:nucleus"/>
    <property type="evidence" value="ECO:0007669"/>
    <property type="project" value="UniProtKB-SubCell"/>
</dbReference>
<name>A0A4P6XWT4_9ASCO</name>
<dbReference type="AlphaFoldDB" id="A0A4P6XWT4"/>
<dbReference type="InterPro" id="IPR007219">
    <property type="entry name" value="XnlR_reg_dom"/>
</dbReference>
<dbReference type="GO" id="GO:0003677">
    <property type="term" value="F:DNA binding"/>
    <property type="evidence" value="ECO:0007669"/>
    <property type="project" value="InterPro"/>
</dbReference>
<proteinExistence type="predicted"/>
<dbReference type="PANTHER" id="PTHR31001">
    <property type="entry name" value="UNCHARACTERIZED TRANSCRIPTIONAL REGULATORY PROTEIN"/>
    <property type="match status" value="1"/>
</dbReference>
<keyword evidence="2" id="KW-0479">Metal-binding</keyword>
<dbReference type="GO" id="GO:0006351">
    <property type="term" value="P:DNA-templated transcription"/>
    <property type="evidence" value="ECO:0007669"/>
    <property type="project" value="InterPro"/>
</dbReference>
<organism evidence="6 7">
    <name type="scientific">Metschnikowia aff. pulcherrima</name>
    <dbReference type="NCBI Taxonomy" id="2163413"/>
    <lineage>
        <taxon>Eukaryota</taxon>
        <taxon>Fungi</taxon>
        <taxon>Dikarya</taxon>
        <taxon>Ascomycota</taxon>
        <taxon>Saccharomycotina</taxon>
        <taxon>Pichiomycetes</taxon>
        <taxon>Metschnikowiaceae</taxon>
        <taxon>Metschnikowia</taxon>
    </lineage>
</organism>
<feature type="compositionally biased region" description="Polar residues" evidence="4">
    <location>
        <begin position="821"/>
        <end position="834"/>
    </location>
</feature>
<sequence length="834" mass="96071">MSELPISCFRCRRRKIKCNKRKPCNQCTKQNVPCQFPSKFRNVSYGDSPEKSGSSALDSIEHVKLASPSDISKLEEQVRRLELENQYIREEFQRKLGKAAEDTDLDQSSTGLFPIKGETTEKGEKYYGPLLSNNMTEDFDKILNNNSKIDSASALKHHLWTRDPFKIADDDNDSDNSEHRYSQLAQKRPLPWLASEGETAERNMQVMKELVRLFFDTKTYDYFISEGKILRFLDEYDLIPDLTWENCDDLLLLHMILIISVQRLNPTKYNELFLPKVVNFQQMWKAIRPIKKRLFRGFSKLRHNLMNESFVTVQAYILCTEWEFIEQRYEESWLMMFHCCSIAFALGLHVVSKLSELSFDSLVNSNQGSESGLKDGYDDYFTDELPKLRVWFALRNLNSQMCSILGRPNPIMIQVNHVSLPVTSISNVEDAQKLNNLTNLQLKLGLSECIRLLNSNMIESFLKKISMDNVWTINQQFSEEIDKLSYYLSPQYENLIDGVVKKIDTLTDMPTTVTRKDILVDLIVLHVNRVKLLEPFLDQLPPSKPALNYIMGSILLFYEHTCELVSEFVKSEIPRILESDEAKEGEIRLDKVFIYRDPFFASFIYQGIVVTFILISLKANDFIHENNGDFISQVEGQLHMLLGLHSSISKLVKENIHLWSRSNIFLMKKILAHIGIMKQAFKDYKANGQMTSSFGGFEYDPQVAEMLGNNLRDPFWVVNPENSPNFLGISEDPEDSSSLMNNNGTNVMMNNPQQSKLRVSNYTHFNSTANEKMQDPHLQNNPQMSLFVPDPMMDGAQAQFNQMLAQGNFEDTIDIDEDGSGNAQGHQNRNINQQ</sequence>
<comment type="subcellular location">
    <subcellularLocation>
        <location evidence="1">Nucleus</location>
    </subcellularLocation>
</comment>
<evidence type="ECO:0000259" key="5">
    <source>
        <dbReference type="PROSITE" id="PS50048"/>
    </source>
</evidence>
<dbReference type="GO" id="GO:0000981">
    <property type="term" value="F:DNA-binding transcription factor activity, RNA polymerase II-specific"/>
    <property type="evidence" value="ECO:0007669"/>
    <property type="project" value="InterPro"/>
</dbReference>
<evidence type="ECO:0000256" key="4">
    <source>
        <dbReference type="SAM" id="MobiDB-lite"/>
    </source>
</evidence>
<dbReference type="SUPFAM" id="SSF57701">
    <property type="entry name" value="Zn2/Cys6 DNA-binding domain"/>
    <property type="match status" value="1"/>
</dbReference>
<dbReference type="PROSITE" id="PS00463">
    <property type="entry name" value="ZN2_CY6_FUNGAL_1"/>
    <property type="match status" value="1"/>
</dbReference>
<dbReference type="InterPro" id="IPR036864">
    <property type="entry name" value="Zn2-C6_fun-type_DNA-bd_sf"/>
</dbReference>
<dbReference type="GO" id="GO:0008270">
    <property type="term" value="F:zinc ion binding"/>
    <property type="evidence" value="ECO:0007669"/>
    <property type="project" value="InterPro"/>
</dbReference>
<keyword evidence="7" id="KW-1185">Reference proteome</keyword>
<dbReference type="PANTHER" id="PTHR31001:SF88">
    <property type="entry name" value="TRANSCRIPTION FACTOR PDR3"/>
    <property type="match status" value="1"/>
</dbReference>
<gene>
    <name evidence="6" type="primary">MPUL0G01390</name>
    <name evidence="6" type="ORF">METSCH_G01390</name>
</gene>
<dbReference type="SMART" id="SM00906">
    <property type="entry name" value="Fungal_trans"/>
    <property type="match status" value="1"/>
</dbReference>
<evidence type="ECO:0000256" key="1">
    <source>
        <dbReference type="ARBA" id="ARBA00004123"/>
    </source>
</evidence>
<reference evidence="7" key="1">
    <citation type="submission" date="2019-03" db="EMBL/GenBank/DDBJ databases">
        <title>Snf2 controls pulcherriminic acid biosynthesis and connects pigmentation and antifungal activity of the yeast Metschnikowia pulcherrima.</title>
        <authorList>
            <person name="Gore-Lloyd D."/>
            <person name="Sumann I."/>
            <person name="Brachmann A.O."/>
            <person name="Schneeberger K."/>
            <person name="Ortiz-Merino R.A."/>
            <person name="Moreno-Beltran M."/>
            <person name="Schlaefli M."/>
            <person name="Kirner P."/>
            <person name="Santos Kron A."/>
            <person name="Wolfe K.H."/>
            <person name="Piel J."/>
            <person name="Ahrens C.H."/>
            <person name="Henk D."/>
            <person name="Freimoser F.M."/>
        </authorList>
    </citation>
    <scope>NUCLEOTIDE SEQUENCE [LARGE SCALE GENOMIC DNA]</scope>
    <source>
        <strain evidence="7">APC 1.2</strain>
    </source>
</reference>
<dbReference type="InterPro" id="IPR050613">
    <property type="entry name" value="Sec_Metabolite_Reg"/>
</dbReference>
<keyword evidence="3" id="KW-0539">Nucleus</keyword>
<dbReference type="Proteomes" id="UP000292447">
    <property type="component" value="Chromosome VII"/>
</dbReference>
<evidence type="ECO:0000256" key="3">
    <source>
        <dbReference type="ARBA" id="ARBA00023242"/>
    </source>
</evidence>
<dbReference type="SMART" id="SM00066">
    <property type="entry name" value="GAL4"/>
    <property type="match status" value="1"/>
</dbReference>
<dbReference type="PROSITE" id="PS50048">
    <property type="entry name" value="ZN2_CY6_FUNGAL_2"/>
    <property type="match status" value="1"/>
</dbReference>
<accession>A0A4P6XWT4</accession>
<evidence type="ECO:0000256" key="2">
    <source>
        <dbReference type="ARBA" id="ARBA00022723"/>
    </source>
</evidence>
<feature type="domain" description="Zn(2)-C6 fungal-type" evidence="5">
    <location>
        <begin position="7"/>
        <end position="36"/>
    </location>
</feature>
<evidence type="ECO:0000313" key="6">
    <source>
        <dbReference type="EMBL" id="QBM91096.1"/>
    </source>
</evidence>
<evidence type="ECO:0000313" key="7">
    <source>
        <dbReference type="Proteomes" id="UP000292447"/>
    </source>
</evidence>
<dbReference type="Gene3D" id="4.10.240.10">
    <property type="entry name" value="Zn(2)-C6 fungal-type DNA-binding domain"/>
    <property type="match status" value="1"/>
</dbReference>
<dbReference type="CDD" id="cd00067">
    <property type="entry name" value="GAL4"/>
    <property type="match status" value="1"/>
</dbReference>
<dbReference type="Pfam" id="PF00172">
    <property type="entry name" value="Zn_clus"/>
    <property type="match status" value="1"/>
</dbReference>
<dbReference type="InterPro" id="IPR001138">
    <property type="entry name" value="Zn2Cys6_DnaBD"/>
</dbReference>
<dbReference type="EMBL" id="CP034462">
    <property type="protein sequence ID" value="QBM91096.1"/>
    <property type="molecule type" value="Genomic_DNA"/>
</dbReference>
<dbReference type="CDD" id="cd12148">
    <property type="entry name" value="fungal_TF_MHR"/>
    <property type="match status" value="1"/>
</dbReference>